<dbReference type="EMBL" id="CAIX01000033">
    <property type="protein sequence ID" value="CCI42383.1"/>
    <property type="molecule type" value="Genomic_DNA"/>
</dbReference>
<dbReference type="InterPro" id="IPR034215">
    <property type="entry name" value="RBM42_RRM"/>
</dbReference>
<dbReference type="OrthoDB" id="1749473at2759"/>
<dbReference type="GO" id="GO:0003729">
    <property type="term" value="F:mRNA binding"/>
    <property type="evidence" value="ECO:0007669"/>
    <property type="project" value="InterPro"/>
</dbReference>
<dbReference type="InterPro" id="IPR012677">
    <property type="entry name" value="Nucleotide-bd_a/b_plait_sf"/>
</dbReference>
<comment type="caution">
    <text evidence="5">The sequence shown here is derived from an EMBL/GenBank/DDBJ whole genome shotgun (WGS) entry which is preliminary data.</text>
</comment>
<dbReference type="InterPro" id="IPR035979">
    <property type="entry name" value="RBD_domain_sf"/>
</dbReference>
<dbReference type="InterPro" id="IPR050825">
    <property type="entry name" value="RBM42_RBP45_47-like"/>
</dbReference>
<proteinExistence type="predicted"/>
<organism evidence="5 6">
    <name type="scientific">Albugo candida</name>
    <dbReference type="NCBI Taxonomy" id="65357"/>
    <lineage>
        <taxon>Eukaryota</taxon>
        <taxon>Sar</taxon>
        <taxon>Stramenopiles</taxon>
        <taxon>Oomycota</taxon>
        <taxon>Peronosporomycetes</taxon>
        <taxon>Albuginales</taxon>
        <taxon>Albuginaceae</taxon>
        <taxon>Albugo</taxon>
    </lineage>
</organism>
<evidence type="ECO:0000313" key="5">
    <source>
        <dbReference type="EMBL" id="CCI42383.1"/>
    </source>
</evidence>
<evidence type="ECO:0000256" key="1">
    <source>
        <dbReference type="ARBA" id="ARBA00022884"/>
    </source>
</evidence>
<evidence type="ECO:0000259" key="4">
    <source>
        <dbReference type="PROSITE" id="PS50102"/>
    </source>
</evidence>
<dbReference type="SUPFAM" id="SSF54928">
    <property type="entry name" value="RNA-binding domain, RBD"/>
    <property type="match status" value="1"/>
</dbReference>
<evidence type="ECO:0000256" key="3">
    <source>
        <dbReference type="SAM" id="MobiDB-lite"/>
    </source>
</evidence>
<dbReference type="Pfam" id="PF00076">
    <property type="entry name" value="RRM_1"/>
    <property type="match status" value="1"/>
</dbReference>
<dbReference type="Proteomes" id="UP000053237">
    <property type="component" value="Unassembled WGS sequence"/>
</dbReference>
<dbReference type="AlphaFoldDB" id="A0A024G6X7"/>
<dbReference type="SMART" id="SM00360">
    <property type="entry name" value="RRM"/>
    <property type="match status" value="1"/>
</dbReference>
<dbReference type="PROSITE" id="PS50102">
    <property type="entry name" value="RRM"/>
    <property type="match status" value="1"/>
</dbReference>
<dbReference type="InParanoid" id="A0A024G6X7"/>
<dbReference type="Gene3D" id="3.30.70.330">
    <property type="match status" value="1"/>
</dbReference>
<accession>A0A024G6X7</accession>
<feature type="compositionally biased region" description="Basic and acidic residues" evidence="3">
    <location>
        <begin position="27"/>
        <end position="40"/>
    </location>
</feature>
<feature type="compositionally biased region" description="Basic residues" evidence="3">
    <location>
        <begin position="291"/>
        <end position="307"/>
    </location>
</feature>
<feature type="region of interest" description="Disordered" evidence="3">
    <location>
        <begin position="150"/>
        <end position="171"/>
    </location>
</feature>
<feature type="domain" description="RRM" evidence="4">
    <location>
        <begin position="204"/>
        <end position="282"/>
    </location>
</feature>
<name>A0A024G6X7_9STRA</name>
<keyword evidence="1 2" id="KW-0694">RNA-binding</keyword>
<protein>
    <recommendedName>
        <fullName evidence="4">RRM domain-containing protein</fullName>
    </recommendedName>
</protein>
<reference evidence="5 6" key="1">
    <citation type="submission" date="2012-05" db="EMBL/GenBank/DDBJ databases">
        <title>Recombination and specialization in a pathogen metapopulation.</title>
        <authorList>
            <person name="Gardiner A."/>
            <person name="Kemen E."/>
            <person name="Schultz-Larsen T."/>
            <person name="MacLean D."/>
            <person name="Van Oosterhout C."/>
            <person name="Jones J.D.G."/>
        </authorList>
    </citation>
    <scope>NUCLEOTIDE SEQUENCE [LARGE SCALE GENOMIC DNA]</scope>
    <source>
        <strain evidence="5 6">Ac Nc2</strain>
    </source>
</reference>
<dbReference type="InterPro" id="IPR000504">
    <property type="entry name" value="RRM_dom"/>
</dbReference>
<evidence type="ECO:0000313" key="6">
    <source>
        <dbReference type="Proteomes" id="UP000053237"/>
    </source>
</evidence>
<dbReference type="CDD" id="cd12383">
    <property type="entry name" value="RRM_RBM42"/>
    <property type="match status" value="1"/>
</dbReference>
<sequence>MASLEDELARFEAELKALETSNAQEDGGNKNKIEQNKNHVNESIQKSADVNKKESSMAPKVYAAPPRPAPHRNAAENAIGSSVIAGNMTTQYAALSGFPVGITGEMAYMSSVPTQSTLSKTIIPRVDMTTGQLLSNEEQQLMNTQQSVYGYDPNKNVKPKTSTQSSVSAPSQRPLHVGAKRFVRVAGGERWEDATLAEWPDNDFRLFCGDLGNEVTDELLAHNFSSFPSFQRAKVIRDKFTHKSRGYGFVSFGDPFDCAKALREMNGKYIGNRPVKLHKSKWEDRSEAVARKKMKKKKRTKAHLFGP</sequence>
<feature type="compositionally biased region" description="Polar residues" evidence="3">
    <location>
        <begin position="159"/>
        <end position="171"/>
    </location>
</feature>
<keyword evidence="6" id="KW-1185">Reference proteome</keyword>
<gene>
    <name evidence="5" type="ORF">BN9_031670</name>
</gene>
<dbReference type="STRING" id="65357.A0A024G6X7"/>
<feature type="region of interest" description="Disordered" evidence="3">
    <location>
        <begin position="19"/>
        <end position="74"/>
    </location>
</feature>
<evidence type="ECO:0000256" key="2">
    <source>
        <dbReference type="PROSITE-ProRule" id="PRU00176"/>
    </source>
</evidence>
<dbReference type="PANTHER" id="PTHR47640:SF11">
    <property type="entry name" value="RNA-BINDING PROTEIN 42"/>
    <property type="match status" value="1"/>
</dbReference>
<feature type="region of interest" description="Disordered" evidence="3">
    <location>
        <begin position="288"/>
        <end position="307"/>
    </location>
</feature>
<dbReference type="PANTHER" id="PTHR47640">
    <property type="entry name" value="TRNA SELENOCYSTEINE 1-ASSOCIATED PROTEIN 1-RELATED-RELATED"/>
    <property type="match status" value="1"/>
</dbReference>